<evidence type="ECO:0000256" key="10">
    <source>
        <dbReference type="ARBA" id="ARBA00023310"/>
    </source>
</evidence>
<evidence type="ECO:0000256" key="1">
    <source>
        <dbReference type="ARBA" id="ARBA00003543"/>
    </source>
</evidence>
<dbReference type="Proteomes" id="UP000741863">
    <property type="component" value="Unassembled WGS sequence"/>
</dbReference>
<evidence type="ECO:0000256" key="9">
    <source>
        <dbReference type="ARBA" id="ARBA00023196"/>
    </source>
</evidence>
<evidence type="ECO:0000313" key="19">
    <source>
        <dbReference type="Proteomes" id="UP000741863"/>
    </source>
</evidence>
<protein>
    <recommendedName>
        <fullName evidence="4 13">ATP synthase epsilon chain</fullName>
    </recommendedName>
    <alternativeName>
        <fullName evidence="12 13">ATP synthase F1 sector epsilon subunit</fullName>
    </alternativeName>
    <alternativeName>
        <fullName evidence="11 13">F-ATPase epsilon subunit</fullName>
    </alternativeName>
</protein>
<feature type="domain" description="ATP synthase epsilon subunit C-terminal" evidence="16">
    <location>
        <begin position="86"/>
        <end position="130"/>
    </location>
</feature>
<keyword evidence="7 13" id="KW-0406">Ion transport</keyword>
<sequence>MKTINVSVVTPDGSVYENDVQMISARTEVGEIGVLPGHIPLVTPLIIGTVRLKRDGGEDQISVSGGFMEVRPDKVTILAQSAERPEDIDVDRANESKSRAEERLRNDNDVDQKRAKASLKRAETRLQVAGK</sequence>
<dbReference type="PANTHER" id="PTHR13822:SF10">
    <property type="entry name" value="ATP SYNTHASE EPSILON CHAIN, CHLOROPLASTIC"/>
    <property type="match status" value="1"/>
</dbReference>
<evidence type="ECO:0000256" key="12">
    <source>
        <dbReference type="ARBA" id="ARBA00031795"/>
    </source>
</evidence>
<gene>
    <name evidence="13" type="primary">atpC</name>
    <name evidence="18" type="ORF">JOD17_000519</name>
</gene>
<organism evidence="18 19">
    <name type="scientific">Geomicrobium sediminis</name>
    <dbReference type="NCBI Taxonomy" id="1347788"/>
    <lineage>
        <taxon>Bacteria</taxon>
        <taxon>Bacillati</taxon>
        <taxon>Bacillota</taxon>
        <taxon>Bacilli</taxon>
        <taxon>Bacillales</taxon>
        <taxon>Geomicrobium</taxon>
    </lineage>
</organism>
<dbReference type="Pfam" id="PF02823">
    <property type="entry name" value="ATP-synt_DE_N"/>
    <property type="match status" value="1"/>
</dbReference>
<dbReference type="Gene3D" id="2.60.15.10">
    <property type="entry name" value="F0F1 ATP synthase delta/epsilon subunit, N-terminal"/>
    <property type="match status" value="1"/>
</dbReference>
<keyword evidence="10 13" id="KW-0066">ATP synthesis</keyword>
<evidence type="ECO:0000256" key="2">
    <source>
        <dbReference type="ARBA" id="ARBA00004202"/>
    </source>
</evidence>
<dbReference type="NCBIfam" id="TIGR01216">
    <property type="entry name" value="ATP_synt_epsi"/>
    <property type="match status" value="1"/>
</dbReference>
<dbReference type="Gene3D" id="1.20.5.440">
    <property type="entry name" value="ATP synthase delta/epsilon subunit, C-terminal domain"/>
    <property type="match status" value="1"/>
</dbReference>
<dbReference type="RefSeq" id="WP_042358131.1">
    <property type="nucleotide sequence ID" value="NZ_JAFBEC010000001.1"/>
</dbReference>
<keyword evidence="9 13" id="KW-0139">CF(1)</keyword>
<keyword evidence="8 13" id="KW-0472">Membrane</keyword>
<proteinExistence type="inferred from homology"/>
<keyword evidence="5 13" id="KW-0813">Transport</keyword>
<reference evidence="18 19" key="1">
    <citation type="submission" date="2021-01" db="EMBL/GenBank/DDBJ databases">
        <title>Genomic Encyclopedia of Type Strains, Phase IV (KMG-IV): sequencing the most valuable type-strain genomes for metagenomic binning, comparative biology and taxonomic classification.</title>
        <authorList>
            <person name="Goeker M."/>
        </authorList>
    </citation>
    <scope>NUCLEOTIDE SEQUENCE [LARGE SCALE GENOMIC DNA]</scope>
    <source>
        <strain evidence="18 19">DSM 25540</strain>
    </source>
</reference>
<evidence type="ECO:0000256" key="13">
    <source>
        <dbReference type="HAMAP-Rule" id="MF_00530"/>
    </source>
</evidence>
<keyword evidence="6 13" id="KW-0375">Hydrogen ion transport</keyword>
<keyword evidence="13" id="KW-1003">Cell membrane</keyword>
<feature type="region of interest" description="Disordered" evidence="15">
    <location>
        <begin position="79"/>
        <end position="131"/>
    </location>
</feature>
<evidence type="ECO:0000256" key="15">
    <source>
        <dbReference type="SAM" id="MobiDB-lite"/>
    </source>
</evidence>
<dbReference type="PANTHER" id="PTHR13822">
    <property type="entry name" value="ATP SYNTHASE DELTA/EPSILON CHAIN"/>
    <property type="match status" value="1"/>
</dbReference>
<dbReference type="NCBIfam" id="NF001846">
    <property type="entry name" value="PRK00571.1-3"/>
    <property type="match status" value="1"/>
</dbReference>
<evidence type="ECO:0000256" key="5">
    <source>
        <dbReference type="ARBA" id="ARBA00022448"/>
    </source>
</evidence>
<comment type="function">
    <text evidence="1 13">Produces ATP from ADP in the presence of a proton gradient across the membrane.</text>
</comment>
<evidence type="ECO:0000313" key="18">
    <source>
        <dbReference type="EMBL" id="MBM7631428.1"/>
    </source>
</evidence>
<keyword evidence="19" id="KW-1185">Reference proteome</keyword>
<dbReference type="SUPFAM" id="SSF51344">
    <property type="entry name" value="Epsilon subunit of F1F0-ATP synthase N-terminal domain"/>
    <property type="match status" value="1"/>
</dbReference>
<accession>A0ABS2P7N2</accession>
<comment type="caution">
    <text evidence="18">The sequence shown here is derived from an EMBL/GenBank/DDBJ whole genome shotgun (WGS) entry which is preliminary data.</text>
</comment>
<dbReference type="InterPro" id="IPR001469">
    <property type="entry name" value="ATP_synth_F1_dsu/esu"/>
</dbReference>
<dbReference type="InterPro" id="IPR036794">
    <property type="entry name" value="ATP_F1_dsu/esu_C_sf"/>
</dbReference>
<evidence type="ECO:0000256" key="11">
    <source>
        <dbReference type="ARBA" id="ARBA00030215"/>
    </source>
</evidence>
<dbReference type="HAMAP" id="MF_00530">
    <property type="entry name" value="ATP_synth_epsil_bac"/>
    <property type="match status" value="1"/>
</dbReference>
<dbReference type="Pfam" id="PF00401">
    <property type="entry name" value="ATP-synt_DE"/>
    <property type="match status" value="1"/>
</dbReference>
<dbReference type="InterPro" id="IPR020547">
    <property type="entry name" value="ATP_synth_F1_esu_C"/>
</dbReference>
<dbReference type="InterPro" id="IPR036771">
    <property type="entry name" value="ATPsynth_dsu/esu_N"/>
</dbReference>
<evidence type="ECO:0000256" key="4">
    <source>
        <dbReference type="ARBA" id="ARBA00014480"/>
    </source>
</evidence>
<comment type="subcellular location">
    <subcellularLocation>
        <location evidence="2 13">Cell membrane</location>
        <topology evidence="2 13">Peripheral membrane protein</topology>
    </subcellularLocation>
</comment>
<dbReference type="SUPFAM" id="SSF46604">
    <property type="entry name" value="Epsilon subunit of F1F0-ATP synthase C-terminal domain"/>
    <property type="match status" value="1"/>
</dbReference>
<evidence type="ECO:0000256" key="6">
    <source>
        <dbReference type="ARBA" id="ARBA00022781"/>
    </source>
</evidence>
<evidence type="ECO:0000256" key="14">
    <source>
        <dbReference type="RuleBase" id="RU003656"/>
    </source>
</evidence>
<dbReference type="InterPro" id="IPR020546">
    <property type="entry name" value="ATP_synth_F1_dsu/esu_N"/>
</dbReference>
<comment type="subunit">
    <text evidence="13 14">F-type ATPases have 2 components, CF(1) - the catalytic core - and CF(0) - the membrane proton channel. CF(1) has five subunits: alpha(3), beta(3), gamma(1), delta(1), epsilon(1). CF(0) has three main subunits: a, b and c.</text>
</comment>
<comment type="similarity">
    <text evidence="3 13 14">Belongs to the ATPase epsilon chain family.</text>
</comment>
<evidence type="ECO:0000256" key="7">
    <source>
        <dbReference type="ARBA" id="ARBA00023065"/>
    </source>
</evidence>
<dbReference type="EMBL" id="JAFBEC010000001">
    <property type="protein sequence ID" value="MBM7631428.1"/>
    <property type="molecule type" value="Genomic_DNA"/>
</dbReference>
<evidence type="ECO:0000256" key="3">
    <source>
        <dbReference type="ARBA" id="ARBA00005712"/>
    </source>
</evidence>
<name>A0ABS2P7N2_9BACL</name>
<feature type="domain" description="ATP synthase F1 complex delta/epsilon subunit N-terminal" evidence="17">
    <location>
        <begin position="5"/>
        <end position="82"/>
    </location>
</feature>
<evidence type="ECO:0000259" key="16">
    <source>
        <dbReference type="Pfam" id="PF00401"/>
    </source>
</evidence>
<dbReference type="CDD" id="cd12152">
    <property type="entry name" value="F1-ATPase_delta"/>
    <property type="match status" value="1"/>
</dbReference>
<evidence type="ECO:0000259" key="17">
    <source>
        <dbReference type="Pfam" id="PF02823"/>
    </source>
</evidence>
<feature type="compositionally biased region" description="Basic and acidic residues" evidence="15">
    <location>
        <begin position="83"/>
        <end position="124"/>
    </location>
</feature>
<evidence type="ECO:0000256" key="8">
    <source>
        <dbReference type="ARBA" id="ARBA00023136"/>
    </source>
</evidence>
<dbReference type="NCBIfam" id="NF009980">
    <property type="entry name" value="PRK13446.1"/>
    <property type="match status" value="1"/>
</dbReference>